<protein>
    <submittedName>
        <fullName evidence="1">Uncharacterized protein</fullName>
    </submittedName>
</protein>
<gene>
    <name evidence="1" type="ORF">FHU36_007169</name>
</gene>
<dbReference type="Gene3D" id="2.120.10.30">
    <property type="entry name" value="TolB, C-terminal domain"/>
    <property type="match status" value="1"/>
</dbReference>
<dbReference type="EMBL" id="JACHJB010000003">
    <property type="protein sequence ID" value="MBB6350597.1"/>
    <property type="molecule type" value="Genomic_DNA"/>
</dbReference>
<organism evidence="1 2">
    <name type="scientific">Nonomuraea muscovyensis</name>
    <dbReference type="NCBI Taxonomy" id="1124761"/>
    <lineage>
        <taxon>Bacteria</taxon>
        <taxon>Bacillati</taxon>
        <taxon>Actinomycetota</taxon>
        <taxon>Actinomycetes</taxon>
        <taxon>Streptosporangiales</taxon>
        <taxon>Streptosporangiaceae</taxon>
        <taxon>Nonomuraea</taxon>
    </lineage>
</organism>
<accession>A0A7X0EZU5</accession>
<reference evidence="1 2" key="1">
    <citation type="submission" date="2020-08" db="EMBL/GenBank/DDBJ databases">
        <title>Sequencing the genomes of 1000 actinobacteria strains.</title>
        <authorList>
            <person name="Klenk H.-P."/>
        </authorList>
    </citation>
    <scope>NUCLEOTIDE SEQUENCE [LARGE SCALE GENOMIC DNA]</scope>
    <source>
        <strain evidence="1 2">DSM 45913</strain>
    </source>
</reference>
<dbReference type="Proteomes" id="UP000583800">
    <property type="component" value="Unassembled WGS sequence"/>
</dbReference>
<dbReference type="RefSeq" id="WP_185088358.1">
    <property type="nucleotide sequence ID" value="NZ_JACHJB010000003.1"/>
</dbReference>
<proteinExistence type="predicted"/>
<sequence length="330" mass="35216">MRSPWPYAAGVLALLAAAWVVAPLAGDGPEMIAGPPLTAGPGPRELTGPAPSPIRYAYEPTCRDDSPGCEHWILVSARGERWWLPHGLRGDVFVLSWGGTRAVHWHDKQARYVVRDLTTGITRPLPYGRGKDALDPAGYPRLLSPDGRHLLLQPGRGKRHGELSSSEPGGGIIVDVERGTTRRLPRGERGVAWTPAGLVLVTEKPESDSPGHITSAAYVIRSATGGAVRRFTSPGNLAHRGLPSPAADVIASPAAEVAPDGVDHLGVVLTDTRTGRTVRTVVPRLPAGWWIDRILSWADDGALAVTVRGSHHERALRLLDLADGTVRPVA</sequence>
<comment type="caution">
    <text evidence="1">The sequence shown here is derived from an EMBL/GenBank/DDBJ whole genome shotgun (WGS) entry which is preliminary data.</text>
</comment>
<evidence type="ECO:0000313" key="1">
    <source>
        <dbReference type="EMBL" id="MBB6350597.1"/>
    </source>
</evidence>
<keyword evidence="2" id="KW-1185">Reference proteome</keyword>
<dbReference type="SUPFAM" id="SSF82171">
    <property type="entry name" value="DPP6 N-terminal domain-like"/>
    <property type="match status" value="1"/>
</dbReference>
<evidence type="ECO:0000313" key="2">
    <source>
        <dbReference type="Proteomes" id="UP000583800"/>
    </source>
</evidence>
<dbReference type="AlphaFoldDB" id="A0A7X0EZU5"/>
<dbReference type="InterPro" id="IPR011042">
    <property type="entry name" value="6-blade_b-propeller_TolB-like"/>
</dbReference>
<name>A0A7X0EZU5_9ACTN</name>